<comment type="similarity">
    <text evidence="1 2">Belongs to the enoyl-CoA hydratase/isomerase family.</text>
</comment>
<dbReference type="Gene3D" id="3.90.226.10">
    <property type="entry name" value="2-enoyl-CoA Hydratase, Chain A, domain 1"/>
    <property type="match status" value="1"/>
</dbReference>
<dbReference type="EMBL" id="QEKO01000010">
    <property type="protein sequence ID" value="PVY60373.1"/>
    <property type="molecule type" value="Genomic_DNA"/>
</dbReference>
<dbReference type="Gene3D" id="1.10.12.10">
    <property type="entry name" value="Lyase 2-enoyl-coa Hydratase, Chain A, domain 2"/>
    <property type="match status" value="1"/>
</dbReference>
<comment type="caution">
    <text evidence="3">The sequence shown here is derived from an EMBL/GenBank/DDBJ whole genome shotgun (WGS) entry which is preliminary data.</text>
</comment>
<dbReference type="OrthoDB" id="9777711at2"/>
<dbReference type="NCBIfam" id="NF005595">
    <property type="entry name" value="PRK07327.1"/>
    <property type="match status" value="1"/>
</dbReference>
<gene>
    <name evidence="3" type="ORF">C7440_3809</name>
</gene>
<reference evidence="3 4" key="1">
    <citation type="submission" date="2018-04" db="EMBL/GenBank/DDBJ databases">
        <title>Genomic Encyclopedia of Type Strains, Phase IV (KMG-IV): sequencing the most valuable type-strain genomes for metagenomic binning, comparative biology and taxonomic classification.</title>
        <authorList>
            <person name="Goeker M."/>
        </authorList>
    </citation>
    <scope>NUCLEOTIDE SEQUENCE [LARGE SCALE GENOMIC DNA]</scope>
    <source>
        <strain evidence="3 4">DSM 10065</strain>
    </source>
</reference>
<evidence type="ECO:0000256" key="1">
    <source>
        <dbReference type="ARBA" id="ARBA00005254"/>
    </source>
</evidence>
<evidence type="ECO:0000256" key="2">
    <source>
        <dbReference type="RuleBase" id="RU003707"/>
    </source>
</evidence>
<dbReference type="SUPFAM" id="SSF52096">
    <property type="entry name" value="ClpP/crotonase"/>
    <property type="match status" value="1"/>
</dbReference>
<dbReference type="STRING" id="1231391.GCA_000308195_02796"/>
<dbReference type="AlphaFoldDB" id="A0A2U1CHJ2"/>
<dbReference type="PANTHER" id="PTHR43459">
    <property type="entry name" value="ENOYL-COA HYDRATASE"/>
    <property type="match status" value="1"/>
</dbReference>
<sequence length="269" mass="29386">MTDPYDSYQRLQFDWPSDGVLRITMTNPGRLNSADHVMHGELVRVWRDIDADPRVRAAIIRGSEGAFSSGGDLDLVRDMTQDFDVLTRVWKEARDLVYNLINCSKPLVSAMDGPAVGAGLVAGLLADISIAARDARIIDGHTRLGVAAGDHAAVVWPLLCGMAKAKYYLMLCEAVSGEEAERIGLVSLCVDAGELHDKSLDVARRLAAGSPSALRWTKYALNNWLRMAGPTFDTSLALEFLGFKGPDVQEGLASLREKRRPDFSKDSPL</sequence>
<proteinExistence type="inferred from homology"/>
<dbReference type="PANTHER" id="PTHR43459:SF3">
    <property type="entry name" value="ENOYL-COA HYDRATASE ECHA15 (ENOYL HYDRASE) (UNSATURATED ACYL-COA HYDRATASE) (CROTONASE)-RELATED"/>
    <property type="match status" value="1"/>
</dbReference>
<dbReference type="InterPro" id="IPR029045">
    <property type="entry name" value="ClpP/crotonase-like_dom_sf"/>
</dbReference>
<dbReference type="InterPro" id="IPR001753">
    <property type="entry name" value="Enoyl-CoA_hydra/iso"/>
</dbReference>
<dbReference type="InterPro" id="IPR014748">
    <property type="entry name" value="Enoyl-CoA_hydra_C"/>
</dbReference>
<dbReference type="RefSeq" id="WP_017525141.1">
    <property type="nucleotide sequence ID" value="NZ_JACCEX010000006.1"/>
</dbReference>
<organism evidence="3 4">
    <name type="scientific">Pusillimonas noertemannii</name>
    <dbReference type="NCBI Taxonomy" id="305977"/>
    <lineage>
        <taxon>Bacteria</taxon>
        <taxon>Pseudomonadati</taxon>
        <taxon>Pseudomonadota</taxon>
        <taxon>Betaproteobacteria</taxon>
        <taxon>Burkholderiales</taxon>
        <taxon>Alcaligenaceae</taxon>
        <taxon>Pusillimonas</taxon>
    </lineage>
</organism>
<evidence type="ECO:0000313" key="4">
    <source>
        <dbReference type="Proteomes" id="UP000246145"/>
    </source>
</evidence>
<dbReference type="PROSITE" id="PS00166">
    <property type="entry name" value="ENOYL_COA_HYDRATASE"/>
    <property type="match status" value="1"/>
</dbReference>
<dbReference type="GO" id="GO:0003824">
    <property type="term" value="F:catalytic activity"/>
    <property type="evidence" value="ECO:0007669"/>
    <property type="project" value="InterPro"/>
</dbReference>
<dbReference type="Proteomes" id="UP000246145">
    <property type="component" value="Unassembled WGS sequence"/>
</dbReference>
<dbReference type="Pfam" id="PF00378">
    <property type="entry name" value="ECH_1"/>
    <property type="match status" value="1"/>
</dbReference>
<accession>A0A2U1CHJ2</accession>
<dbReference type="CDD" id="cd06558">
    <property type="entry name" value="crotonase-like"/>
    <property type="match status" value="1"/>
</dbReference>
<name>A0A2U1CHJ2_9BURK</name>
<dbReference type="InterPro" id="IPR018376">
    <property type="entry name" value="Enoyl-CoA_hyd/isom_CS"/>
</dbReference>
<evidence type="ECO:0000313" key="3">
    <source>
        <dbReference type="EMBL" id="PVY60373.1"/>
    </source>
</evidence>
<keyword evidence="4" id="KW-1185">Reference proteome</keyword>
<protein>
    <submittedName>
        <fullName evidence="3">Enoyl-CoA hydratase</fullName>
    </submittedName>
</protein>